<dbReference type="OrthoDB" id="2149800at2"/>
<dbReference type="EMBL" id="FQYV01000022">
    <property type="protein sequence ID" value="SHJ67708.1"/>
    <property type="molecule type" value="Genomic_DNA"/>
</dbReference>
<dbReference type="InterPro" id="IPR036779">
    <property type="entry name" value="LysM_dom_sf"/>
</dbReference>
<dbReference type="InterPro" id="IPR028082">
    <property type="entry name" value="Peripla_BP_I"/>
</dbReference>
<dbReference type="InterPro" id="IPR018392">
    <property type="entry name" value="LysM"/>
</dbReference>
<evidence type="ECO:0000313" key="2">
    <source>
        <dbReference type="EMBL" id="SHJ67708.1"/>
    </source>
</evidence>
<dbReference type="AlphaFoldDB" id="A0A1M6L8Z3"/>
<dbReference type="SUPFAM" id="SSF53822">
    <property type="entry name" value="Periplasmic binding protein-like I"/>
    <property type="match status" value="1"/>
</dbReference>
<evidence type="ECO:0000313" key="3">
    <source>
        <dbReference type="Proteomes" id="UP000184172"/>
    </source>
</evidence>
<protein>
    <submittedName>
        <fullName evidence="2">ABC-type branched-chain amino acid transport system, substrate-binding protein</fullName>
    </submittedName>
</protein>
<feature type="domain" description="LysM" evidence="1">
    <location>
        <begin position="139"/>
        <end position="182"/>
    </location>
</feature>
<dbReference type="PANTHER" id="PTHR33734">
    <property type="entry name" value="LYSM DOMAIN-CONTAINING GPI-ANCHORED PROTEIN 2"/>
    <property type="match status" value="1"/>
</dbReference>
<accession>A0A1M6L8Z3</accession>
<feature type="domain" description="LysM" evidence="1">
    <location>
        <begin position="25"/>
        <end position="74"/>
    </location>
</feature>
<keyword evidence="3" id="KW-1185">Reference proteome</keyword>
<dbReference type="STRING" id="797419.SAMN05216556_1212"/>
<dbReference type="Gene3D" id="3.40.50.2300">
    <property type="match status" value="2"/>
</dbReference>
<organism evidence="2 3">
    <name type="scientific">Aequorivita viscosa</name>
    <dbReference type="NCBI Taxonomy" id="797419"/>
    <lineage>
        <taxon>Bacteria</taxon>
        <taxon>Pseudomonadati</taxon>
        <taxon>Bacteroidota</taxon>
        <taxon>Flavobacteriia</taxon>
        <taxon>Flavobacteriales</taxon>
        <taxon>Flavobacteriaceae</taxon>
        <taxon>Aequorivita</taxon>
    </lineage>
</organism>
<feature type="domain" description="LysM" evidence="1">
    <location>
        <begin position="230"/>
        <end position="273"/>
    </location>
</feature>
<dbReference type="PROSITE" id="PS51782">
    <property type="entry name" value="LYSM"/>
    <property type="match status" value="4"/>
</dbReference>
<proteinExistence type="predicted"/>
<reference evidence="3" key="1">
    <citation type="submission" date="2016-11" db="EMBL/GenBank/DDBJ databases">
        <authorList>
            <person name="Varghese N."/>
            <person name="Submissions S."/>
        </authorList>
    </citation>
    <scope>NUCLEOTIDE SEQUENCE [LARGE SCALE GENOMIC DNA]</scope>
    <source>
        <strain evidence="3">DSM 26349</strain>
    </source>
</reference>
<dbReference type="Pfam" id="PF01476">
    <property type="entry name" value="LysM"/>
    <property type="match status" value="4"/>
</dbReference>
<dbReference type="Proteomes" id="UP000184172">
    <property type="component" value="Unassembled WGS sequence"/>
</dbReference>
<dbReference type="PANTHER" id="PTHR33734:SF22">
    <property type="entry name" value="MEMBRANE-BOUND LYTIC MUREIN TRANSGLYCOSYLASE D"/>
    <property type="match status" value="1"/>
</dbReference>
<gene>
    <name evidence="2" type="ORF">SAMN04487908_12265</name>
</gene>
<dbReference type="CDD" id="cd00118">
    <property type="entry name" value="LysM"/>
    <property type="match status" value="4"/>
</dbReference>
<name>A0A1M6L8Z3_9FLAO</name>
<evidence type="ECO:0000259" key="1">
    <source>
        <dbReference type="PROSITE" id="PS51782"/>
    </source>
</evidence>
<dbReference type="Gene3D" id="3.10.350.10">
    <property type="entry name" value="LysM domain"/>
    <property type="match status" value="4"/>
</dbReference>
<sequence>MKLIIAFFFTVLLCFNIGNTQETTIKHTVASDESLVDIAKRYSVTVEDIQKYNPSAVNGVQENDVLFIPKSSTPSSSNTQPSQYTVQPGDTKYSLSKRFGLTIATLESLNPQIVPVLKVGAILQLDESNLTINDAPNDAMYVVQAGDTKYGLSKKFGISIGQLERINPHTVPELLIGQTLTFVDSNISTTHTSEAGIADAEMSTPEILNNKKETNNYVAEVVTYNSSGAVNYTIKPGETLYGLSKAAGITIDELIALNPKLSTSVQAGMMIILPSPNSTVSNESAIGQIKTSKLNFENTDLRKSLVLDKNKNLIFLLPFSLKEFNDKNWVANHQNESVQYNRDFFRGAIMAMDSAKSLGLKFQFNAVNTGVSKLSSDLVTKAEKANVNSYDAVILPFFEKSVQDLAAVVNENIPVVTTSNLNIGKETSNLFEAVPSVIEQRKVMLDYLASKDNRNIIVINDDSRNESREFISAKTPNARFVQVKDNGIFNADDLIGKLQKKSKNYVVLDTDKSGVFISATNSLLKEMSNYSIQLVVLESALMPDEIDVSRKRFVILNLLYPSFSNVATMRNEKTFRAIYKKQYNSEPSTMSSYGFDITFDTLLRLFQPDSFENVSEKITVYNTLWFKYSKNEQGYYSNSGVSIFQFETNDTRLQVK</sequence>
<dbReference type="SMART" id="SM00257">
    <property type="entry name" value="LysM"/>
    <property type="match status" value="4"/>
</dbReference>
<dbReference type="RefSeq" id="WP_073220218.1">
    <property type="nucleotide sequence ID" value="NZ_FNNS01000021.1"/>
</dbReference>
<feature type="domain" description="LysM" evidence="1">
    <location>
        <begin position="82"/>
        <end position="125"/>
    </location>
</feature>
<dbReference type="SUPFAM" id="SSF54106">
    <property type="entry name" value="LysM domain"/>
    <property type="match status" value="4"/>
</dbReference>